<sequence>MTNHLWLVWYRAQSPPGPKHWSLFVTYDIDEEALGTIYQLEGTGWGTGQFMFRVCRGVQLKGARGSQAYEGRLFLGAIRDGVNGMLHEYCEAAVELINEHNTEHVVGDSNCQDWCLLVIKSLEDGRFLPGATKLRAADCPRR</sequence>
<protein>
    <submittedName>
        <fullName evidence="1">Uncharacterized protein</fullName>
    </submittedName>
</protein>
<keyword evidence="2" id="KW-1185">Reference proteome</keyword>
<evidence type="ECO:0000313" key="2">
    <source>
        <dbReference type="Proteomes" id="UP000053257"/>
    </source>
</evidence>
<dbReference type="OrthoDB" id="3185595at2759"/>
<accession>A0A0C3NN34</accession>
<dbReference type="Pfam" id="PF20174">
    <property type="entry name" value="DUF6540"/>
    <property type="match status" value="1"/>
</dbReference>
<proteinExistence type="predicted"/>
<name>A0A0C3NN34_PHLG1</name>
<reference evidence="1 2" key="1">
    <citation type="journal article" date="2014" name="PLoS Genet.">
        <title>Analysis of the Phlebiopsis gigantea genome, transcriptome and secretome provides insight into its pioneer colonization strategies of wood.</title>
        <authorList>
            <person name="Hori C."/>
            <person name="Ishida T."/>
            <person name="Igarashi K."/>
            <person name="Samejima M."/>
            <person name="Suzuki H."/>
            <person name="Master E."/>
            <person name="Ferreira P."/>
            <person name="Ruiz-Duenas F.J."/>
            <person name="Held B."/>
            <person name="Canessa P."/>
            <person name="Larrondo L.F."/>
            <person name="Schmoll M."/>
            <person name="Druzhinina I.S."/>
            <person name="Kubicek C.P."/>
            <person name="Gaskell J.A."/>
            <person name="Kersten P."/>
            <person name="St John F."/>
            <person name="Glasner J."/>
            <person name="Sabat G."/>
            <person name="Splinter BonDurant S."/>
            <person name="Syed K."/>
            <person name="Yadav J."/>
            <person name="Mgbeahuruike A.C."/>
            <person name="Kovalchuk A."/>
            <person name="Asiegbu F.O."/>
            <person name="Lackner G."/>
            <person name="Hoffmeister D."/>
            <person name="Rencoret J."/>
            <person name="Gutierrez A."/>
            <person name="Sun H."/>
            <person name="Lindquist E."/>
            <person name="Barry K."/>
            <person name="Riley R."/>
            <person name="Grigoriev I.V."/>
            <person name="Henrissat B."/>
            <person name="Kues U."/>
            <person name="Berka R.M."/>
            <person name="Martinez A.T."/>
            <person name="Covert S.F."/>
            <person name="Blanchette R.A."/>
            <person name="Cullen D."/>
        </authorList>
    </citation>
    <scope>NUCLEOTIDE SEQUENCE [LARGE SCALE GENOMIC DNA]</scope>
    <source>
        <strain evidence="1 2">11061_1 CR5-6</strain>
    </source>
</reference>
<dbReference type="Proteomes" id="UP000053257">
    <property type="component" value="Unassembled WGS sequence"/>
</dbReference>
<dbReference type="InterPro" id="IPR046670">
    <property type="entry name" value="DUF6540"/>
</dbReference>
<dbReference type="HOGENOM" id="CLU_1816500_0_0_1"/>
<dbReference type="AlphaFoldDB" id="A0A0C3NN34"/>
<gene>
    <name evidence="1" type="ORF">PHLGIDRAFT_90852</name>
</gene>
<organism evidence="1 2">
    <name type="scientific">Phlebiopsis gigantea (strain 11061_1 CR5-6)</name>
    <name type="common">White-rot fungus</name>
    <name type="synonym">Peniophora gigantea</name>
    <dbReference type="NCBI Taxonomy" id="745531"/>
    <lineage>
        <taxon>Eukaryota</taxon>
        <taxon>Fungi</taxon>
        <taxon>Dikarya</taxon>
        <taxon>Basidiomycota</taxon>
        <taxon>Agaricomycotina</taxon>
        <taxon>Agaricomycetes</taxon>
        <taxon>Polyporales</taxon>
        <taxon>Phanerochaetaceae</taxon>
        <taxon>Phlebiopsis</taxon>
    </lineage>
</organism>
<dbReference type="EMBL" id="KN840517">
    <property type="protein sequence ID" value="KIP06469.1"/>
    <property type="molecule type" value="Genomic_DNA"/>
</dbReference>
<evidence type="ECO:0000313" key="1">
    <source>
        <dbReference type="EMBL" id="KIP06469.1"/>
    </source>
</evidence>